<dbReference type="InterPro" id="IPR000408">
    <property type="entry name" value="Reg_chr_condens"/>
</dbReference>
<keyword evidence="1" id="KW-0732">Signal</keyword>
<feature type="signal peptide" evidence="1">
    <location>
        <begin position="1"/>
        <end position="35"/>
    </location>
</feature>
<dbReference type="PRINTS" id="PR00633">
    <property type="entry name" value="RCCNDNSATION"/>
</dbReference>
<dbReference type="SUPFAM" id="SSF50985">
    <property type="entry name" value="RCC1/BLIP-II"/>
    <property type="match status" value="1"/>
</dbReference>
<accession>A0ABU9DCA0</accession>
<keyword evidence="3" id="KW-1185">Reference proteome</keyword>
<dbReference type="Gene3D" id="2.130.10.30">
    <property type="entry name" value="Regulator of chromosome condensation 1/beta-lactamase-inhibitor protein II"/>
    <property type="match status" value="2"/>
</dbReference>
<sequence length="388" mass="42293">MFLRSSSQQSRVGKWSRSLLLTGGLSLLLAAQSLAAPVTEKVAEKTAEITVSAFGASNIVHTSGGEVWYWGGLFDISDGKHTYRDNRPQIIKELKDTVSVQSSSVGPVVLKKDGTVWQWDIDIKRKSQDKPDGIMEFKAPKQIEGLSNIVKISISNGSAAIDKDGAVWVWHPDYYYTGPHKLTNITGAKDISMNGDAKLLILKEDGSVSEWNSYNNMQTNDNYTATPIKDLTGVVALSAGQGRNHLVIKKDGTVWGWGNNYGGSLGQPITTAAKELPTLIERPTLVKSLTDVSSITTSVGRTLVLKKDGSLWVMGYDVDEYNFPYTGNPELRRIEGLKKVTSIAMGHYHALAVTEDGKLWAWGGNKAGQLGDASFKSSKTPILIKSFK</sequence>
<dbReference type="EMBL" id="JBBPCC010000001">
    <property type="protein sequence ID" value="MEK8126475.1"/>
    <property type="molecule type" value="Genomic_DNA"/>
</dbReference>
<name>A0ABU9DCA0_9BACL</name>
<dbReference type="PANTHER" id="PTHR45982">
    <property type="entry name" value="REGULATOR OF CHROMOSOME CONDENSATION"/>
    <property type="match status" value="1"/>
</dbReference>
<dbReference type="PANTHER" id="PTHR45982:SF1">
    <property type="entry name" value="REGULATOR OF CHROMOSOME CONDENSATION"/>
    <property type="match status" value="1"/>
</dbReference>
<dbReference type="Pfam" id="PF13540">
    <property type="entry name" value="RCC1_2"/>
    <property type="match status" value="1"/>
</dbReference>
<dbReference type="Pfam" id="PF00415">
    <property type="entry name" value="RCC1"/>
    <property type="match status" value="1"/>
</dbReference>
<organism evidence="2 3">
    <name type="scientific">Paenibacillus filicis</name>
    <dbReference type="NCBI Taxonomy" id="669464"/>
    <lineage>
        <taxon>Bacteria</taxon>
        <taxon>Bacillati</taxon>
        <taxon>Bacillota</taxon>
        <taxon>Bacilli</taxon>
        <taxon>Bacillales</taxon>
        <taxon>Paenibacillaceae</taxon>
        <taxon>Paenibacillus</taxon>
    </lineage>
</organism>
<reference evidence="2 3" key="1">
    <citation type="submission" date="2024-04" db="EMBL/GenBank/DDBJ databases">
        <title>draft genome sequnece of Paenibacillus filicis.</title>
        <authorList>
            <person name="Kim D.-U."/>
        </authorList>
    </citation>
    <scope>NUCLEOTIDE SEQUENCE [LARGE SCALE GENOMIC DNA]</scope>
    <source>
        <strain evidence="2 3">KACC14197</strain>
    </source>
</reference>
<evidence type="ECO:0000256" key="1">
    <source>
        <dbReference type="SAM" id="SignalP"/>
    </source>
</evidence>
<dbReference type="PROSITE" id="PS50012">
    <property type="entry name" value="RCC1_3"/>
    <property type="match status" value="2"/>
</dbReference>
<dbReference type="InterPro" id="IPR051553">
    <property type="entry name" value="Ran_GTPase-activating"/>
</dbReference>
<feature type="chain" id="PRO_5046748889" description="Alpha-tubulin suppressor" evidence="1">
    <location>
        <begin position="36"/>
        <end position="388"/>
    </location>
</feature>
<protein>
    <recommendedName>
        <fullName evidence="4">Alpha-tubulin suppressor</fullName>
    </recommendedName>
</protein>
<gene>
    <name evidence="2" type="ORF">WMW72_00955</name>
</gene>
<dbReference type="Proteomes" id="UP001469365">
    <property type="component" value="Unassembled WGS sequence"/>
</dbReference>
<comment type="caution">
    <text evidence="2">The sequence shown here is derived from an EMBL/GenBank/DDBJ whole genome shotgun (WGS) entry which is preliminary data.</text>
</comment>
<proteinExistence type="predicted"/>
<dbReference type="RefSeq" id="WP_341413533.1">
    <property type="nucleotide sequence ID" value="NZ_JBBPCC010000001.1"/>
</dbReference>
<evidence type="ECO:0000313" key="3">
    <source>
        <dbReference type="Proteomes" id="UP001469365"/>
    </source>
</evidence>
<evidence type="ECO:0000313" key="2">
    <source>
        <dbReference type="EMBL" id="MEK8126475.1"/>
    </source>
</evidence>
<evidence type="ECO:0008006" key="4">
    <source>
        <dbReference type="Google" id="ProtNLM"/>
    </source>
</evidence>
<dbReference type="InterPro" id="IPR009091">
    <property type="entry name" value="RCC1/BLIP-II"/>
</dbReference>